<evidence type="ECO:0000313" key="2">
    <source>
        <dbReference type="Proteomes" id="UP000192796"/>
    </source>
</evidence>
<dbReference type="OrthoDB" id="685057at2"/>
<dbReference type="EMBL" id="LVYD01000013">
    <property type="protein sequence ID" value="OQP65722.1"/>
    <property type="molecule type" value="Genomic_DNA"/>
</dbReference>
<proteinExistence type="predicted"/>
<dbReference type="RefSeq" id="WP_081145562.1">
    <property type="nucleotide sequence ID" value="NZ_LVYD01000013.1"/>
</dbReference>
<dbReference type="STRING" id="1703345.A3860_14050"/>
<dbReference type="Proteomes" id="UP000192796">
    <property type="component" value="Unassembled WGS sequence"/>
</dbReference>
<organism evidence="1 2">
    <name type="scientific">Niastella vici</name>
    <dbReference type="NCBI Taxonomy" id="1703345"/>
    <lineage>
        <taxon>Bacteria</taxon>
        <taxon>Pseudomonadati</taxon>
        <taxon>Bacteroidota</taxon>
        <taxon>Chitinophagia</taxon>
        <taxon>Chitinophagales</taxon>
        <taxon>Chitinophagaceae</taxon>
        <taxon>Niastella</taxon>
    </lineage>
</organism>
<gene>
    <name evidence="1" type="ORF">A3860_14050</name>
</gene>
<reference evidence="1 2" key="1">
    <citation type="submission" date="2016-03" db="EMBL/GenBank/DDBJ databases">
        <title>Niastella vici sp. nov., isolated from farmland soil.</title>
        <authorList>
            <person name="Chen L."/>
            <person name="Wang D."/>
            <person name="Yang S."/>
            <person name="Wang G."/>
        </authorList>
    </citation>
    <scope>NUCLEOTIDE SEQUENCE [LARGE SCALE GENOMIC DNA]</scope>
    <source>
        <strain evidence="1 2">DJ57</strain>
    </source>
</reference>
<sequence length="98" mass="11229">MPINFYYEMQQIVHYLKKAEGNKACEAVVVSNIRKHFEQGCSELVLETYLKELIKHLGLLIESNKGTLIGANYKYAYGFINTLLEMPSVKNWVKTTGL</sequence>
<dbReference type="AlphaFoldDB" id="A0A1V9G592"/>
<accession>A0A1V9G592</accession>
<keyword evidence="2" id="KW-1185">Reference proteome</keyword>
<name>A0A1V9G592_9BACT</name>
<evidence type="ECO:0000313" key="1">
    <source>
        <dbReference type="EMBL" id="OQP65722.1"/>
    </source>
</evidence>
<comment type="caution">
    <text evidence="1">The sequence shown here is derived from an EMBL/GenBank/DDBJ whole genome shotgun (WGS) entry which is preliminary data.</text>
</comment>
<protein>
    <submittedName>
        <fullName evidence="1">Uncharacterized protein</fullName>
    </submittedName>
</protein>